<keyword evidence="2" id="KW-0812">Transmembrane</keyword>
<organism evidence="3 4">
    <name type="scientific">Streptomyces meridianus</name>
    <dbReference type="NCBI Taxonomy" id="2938945"/>
    <lineage>
        <taxon>Bacteria</taxon>
        <taxon>Bacillati</taxon>
        <taxon>Actinomycetota</taxon>
        <taxon>Actinomycetes</taxon>
        <taxon>Kitasatosporales</taxon>
        <taxon>Streptomycetaceae</taxon>
        <taxon>Streptomyces</taxon>
    </lineage>
</organism>
<keyword evidence="2" id="KW-0472">Membrane</keyword>
<accession>A0ABT0X1X2</accession>
<keyword evidence="2" id="KW-1133">Transmembrane helix</keyword>
<comment type="caution">
    <text evidence="3">The sequence shown here is derived from an EMBL/GenBank/DDBJ whole genome shotgun (WGS) entry which is preliminary data.</text>
</comment>
<name>A0ABT0X1X2_9ACTN</name>
<evidence type="ECO:0008006" key="5">
    <source>
        <dbReference type="Google" id="ProtNLM"/>
    </source>
</evidence>
<evidence type="ECO:0000256" key="1">
    <source>
        <dbReference type="SAM" id="MobiDB-lite"/>
    </source>
</evidence>
<keyword evidence="4" id="KW-1185">Reference proteome</keyword>
<feature type="region of interest" description="Disordered" evidence="1">
    <location>
        <begin position="395"/>
        <end position="428"/>
    </location>
</feature>
<reference evidence="3" key="1">
    <citation type="journal article" date="2023" name="Int. J. Syst. Evol. Microbiol.">
        <title>Streptomyces meridianus sp. nov. isolated from brackish water of the Tagus estuary in Alcochete, Portugal.</title>
        <authorList>
            <person name="Santos J.D.N."/>
            <person name="Klimek D."/>
            <person name="Calusinska M."/>
            <person name="Lobo Da Cunha A."/>
            <person name="Catita J."/>
            <person name="Goncalves H."/>
            <person name="Gonzalez I."/>
            <person name="Reyes F."/>
            <person name="Lage O.M."/>
        </authorList>
    </citation>
    <scope>NUCLEOTIDE SEQUENCE</scope>
    <source>
        <strain evidence="3">MTZ3.1</strain>
    </source>
</reference>
<dbReference type="EMBL" id="JAMQGM010000002">
    <property type="protein sequence ID" value="MCM2576170.1"/>
    <property type="molecule type" value="Genomic_DNA"/>
</dbReference>
<feature type="transmembrane region" description="Helical" evidence="2">
    <location>
        <begin position="320"/>
        <end position="344"/>
    </location>
</feature>
<feature type="transmembrane region" description="Helical" evidence="2">
    <location>
        <begin position="364"/>
        <end position="387"/>
    </location>
</feature>
<dbReference type="RefSeq" id="WP_251408570.1">
    <property type="nucleotide sequence ID" value="NZ_JAMQGM010000002.1"/>
</dbReference>
<feature type="transmembrane region" description="Helical" evidence="2">
    <location>
        <begin position="112"/>
        <end position="136"/>
    </location>
</feature>
<protein>
    <recommendedName>
        <fullName evidence="5">Integral membrane protein</fullName>
    </recommendedName>
</protein>
<feature type="transmembrane region" description="Helical" evidence="2">
    <location>
        <begin position="180"/>
        <end position="199"/>
    </location>
</feature>
<evidence type="ECO:0000313" key="3">
    <source>
        <dbReference type="EMBL" id="MCM2576170.1"/>
    </source>
</evidence>
<proteinExistence type="predicted"/>
<feature type="compositionally biased region" description="Basic and acidic residues" evidence="1">
    <location>
        <begin position="411"/>
        <end position="428"/>
    </location>
</feature>
<dbReference type="Proteomes" id="UP001167160">
    <property type="component" value="Unassembled WGS sequence"/>
</dbReference>
<feature type="transmembrane region" description="Helical" evidence="2">
    <location>
        <begin position="142"/>
        <end position="159"/>
    </location>
</feature>
<feature type="transmembrane region" description="Helical" evidence="2">
    <location>
        <begin position="254"/>
        <end position="273"/>
    </location>
</feature>
<feature type="transmembrane region" description="Helical" evidence="2">
    <location>
        <begin position="211"/>
        <end position="233"/>
    </location>
</feature>
<sequence>MSTHPTPPGECAEGGATPARSGPVRRGSVDPVRALMQRHRALCERAVDPLEIAAGLEAHGVTDRTAARFRHRDVFSLAEELYARVPRAAQAPVAPSVPAAARAERDRPGARGLLRAAVYLLPGVLATTPAAALLLLDEADPAVRFAAAAAGLVLVALALRPCLRRGPLRVRRGARSAAPAVCWLLGYALLGDGLLARGLGTAEASVSASSAVLTAALVFAVAPAAWCARWFAVRAHRGLAASRHLDEFASGSRPLVPAAVTLFALALGILLLSAETLRVLALPDDPGEYGRHAVAPAAVAALGILLFVARLLAVHGRPRAVLVGVGAAVAVEASALAVALVSRLPGCEALAAPVRAAVAAYGPAVVPLGACAPAALLLLVLATVLLARASAHSGRPAAWGQSTSRPAARAEPSRDSPMTHHLLGDEER</sequence>
<feature type="region of interest" description="Disordered" evidence="1">
    <location>
        <begin position="1"/>
        <end position="29"/>
    </location>
</feature>
<evidence type="ECO:0000256" key="2">
    <source>
        <dbReference type="SAM" id="Phobius"/>
    </source>
</evidence>
<feature type="transmembrane region" description="Helical" evidence="2">
    <location>
        <begin position="293"/>
        <end position="313"/>
    </location>
</feature>
<evidence type="ECO:0000313" key="4">
    <source>
        <dbReference type="Proteomes" id="UP001167160"/>
    </source>
</evidence>
<gene>
    <name evidence="3" type="ORF">M1E25_02180</name>
</gene>